<evidence type="ECO:0000256" key="19">
    <source>
        <dbReference type="SAM" id="Phobius"/>
    </source>
</evidence>
<dbReference type="Pfam" id="PF00361">
    <property type="entry name" value="Proton_antipo_M"/>
    <property type="match status" value="1"/>
</dbReference>
<reference evidence="21" key="1">
    <citation type="submission" date="2017-02" db="EMBL/GenBank/DDBJ databases">
        <authorList>
            <person name="Peterson S.W."/>
        </authorList>
    </citation>
    <scope>NUCLEOTIDE SEQUENCE</scope>
</reference>
<evidence type="ECO:0000256" key="1">
    <source>
        <dbReference type="ARBA" id="ARBA00003257"/>
    </source>
</evidence>
<dbReference type="EMBL" id="KY680277">
    <property type="protein sequence ID" value="ASA46942.1"/>
    <property type="molecule type" value="Genomic_DNA"/>
</dbReference>
<keyword evidence="9" id="KW-0999">Mitochondrion inner membrane</keyword>
<feature type="transmembrane region" description="Helical" evidence="19">
    <location>
        <begin position="229"/>
        <end position="256"/>
    </location>
</feature>
<evidence type="ECO:0000256" key="10">
    <source>
        <dbReference type="ARBA" id="ARBA00022967"/>
    </source>
</evidence>
<evidence type="ECO:0000256" key="12">
    <source>
        <dbReference type="ARBA" id="ARBA00022989"/>
    </source>
</evidence>
<evidence type="ECO:0000256" key="17">
    <source>
        <dbReference type="ARBA" id="ARBA00031028"/>
    </source>
</evidence>
<keyword evidence="6" id="KW-0813">Transport</keyword>
<evidence type="ECO:0000256" key="3">
    <source>
        <dbReference type="ARBA" id="ARBA00007012"/>
    </source>
</evidence>
<feature type="domain" description="NADH:quinone oxidoreductase/Mrp antiporter transmembrane" evidence="20">
    <location>
        <begin position="24"/>
        <end position="273"/>
    </location>
</feature>
<dbReference type="EC" id="7.1.1.2" evidence="4"/>
<geneLocation type="mitochondrion" evidence="21"/>
<organism evidence="21">
    <name type="scientific">Kolla paulula</name>
    <dbReference type="NCBI Taxonomy" id="700811"/>
    <lineage>
        <taxon>Eukaryota</taxon>
        <taxon>Metazoa</taxon>
        <taxon>Ecdysozoa</taxon>
        <taxon>Arthropoda</taxon>
        <taxon>Hexapoda</taxon>
        <taxon>Insecta</taxon>
        <taxon>Pterygota</taxon>
        <taxon>Neoptera</taxon>
        <taxon>Paraneoptera</taxon>
        <taxon>Hemiptera</taxon>
        <taxon>Auchenorrhyncha</taxon>
        <taxon>Membracoidea</taxon>
        <taxon>Cicadellidae</taxon>
        <taxon>Cicadellinae</taxon>
        <taxon>Cicadellini</taxon>
        <taxon>Kolla</taxon>
    </lineage>
</organism>
<sequence>MLFNSTKLLLTNTMMIGVIMTICSNNWISMWMGLEISLLSFIPFIQTDNQISSESMIKYFIMQSAASTMMLLSVVTMLIGGSMFDEIIMTVAMLIKIGSVPFHNWVIMIIESLGYYTIFTLLTILKLPPLSILYQTSSQMLNIPIMFSMIISSVSCLNQSSVRKTLGYSSIYNMAMIMLVINSYCIMVTYLILYSITMIMLINMTKKLKINFINQMLINEHNMNIKINLWLNMLSMGGFPPLIGFIGKLLVIQMMILNNEVLLMVIVVLTSMLVIMFYMRMAFTSLMSISLSKKWMTNKTNSSYFIMLTNLTLPPLMISLSMIA</sequence>
<evidence type="ECO:0000256" key="6">
    <source>
        <dbReference type="ARBA" id="ARBA00022448"/>
    </source>
</evidence>
<keyword evidence="7" id="KW-0679">Respiratory chain</keyword>
<dbReference type="InterPro" id="IPR001750">
    <property type="entry name" value="ND/Mrp_TM"/>
</dbReference>
<keyword evidence="10" id="KW-1278">Translocase</keyword>
<keyword evidence="11" id="KW-0249">Electron transport</keyword>
<evidence type="ECO:0000259" key="20">
    <source>
        <dbReference type="Pfam" id="PF00361"/>
    </source>
</evidence>
<dbReference type="InterPro" id="IPR050175">
    <property type="entry name" value="Complex_I_Subunit_2"/>
</dbReference>
<dbReference type="PANTHER" id="PTHR46552:SF1">
    <property type="entry name" value="NADH-UBIQUINONE OXIDOREDUCTASE CHAIN 2"/>
    <property type="match status" value="1"/>
</dbReference>
<keyword evidence="15 21" id="KW-0496">Mitochondrion</keyword>
<comment type="similarity">
    <text evidence="3">Belongs to the complex I subunit 2 family.</text>
</comment>
<keyword evidence="14" id="KW-0830">Ubiquinone</keyword>
<evidence type="ECO:0000256" key="16">
    <source>
        <dbReference type="ARBA" id="ARBA00023136"/>
    </source>
</evidence>
<comment type="subcellular location">
    <subcellularLocation>
        <location evidence="2">Mitochondrion inner membrane</location>
        <topology evidence="2">Multi-pass membrane protein</topology>
    </subcellularLocation>
</comment>
<feature type="transmembrane region" description="Helical" evidence="19">
    <location>
        <begin position="59"/>
        <end position="80"/>
    </location>
</feature>
<feature type="transmembrane region" description="Helical" evidence="19">
    <location>
        <begin position="174"/>
        <end position="202"/>
    </location>
</feature>
<name>A0A1Z2RRY5_9HEMI</name>
<keyword evidence="12 19" id="KW-1133">Transmembrane helix</keyword>
<keyword evidence="16 19" id="KW-0472">Membrane</keyword>
<dbReference type="GO" id="GO:0008137">
    <property type="term" value="F:NADH dehydrogenase (ubiquinone) activity"/>
    <property type="evidence" value="ECO:0007669"/>
    <property type="project" value="UniProtKB-EC"/>
</dbReference>
<evidence type="ECO:0000313" key="21">
    <source>
        <dbReference type="EMBL" id="ASA46942.1"/>
    </source>
</evidence>
<evidence type="ECO:0000256" key="9">
    <source>
        <dbReference type="ARBA" id="ARBA00022792"/>
    </source>
</evidence>
<keyword evidence="13" id="KW-0520">NAD</keyword>
<dbReference type="PANTHER" id="PTHR46552">
    <property type="entry name" value="NADH-UBIQUINONE OXIDOREDUCTASE CHAIN 2"/>
    <property type="match status" value="1"/>
</dbReference>
<feature type="transmembrane region" description="Helical" evidence="19">
    <location>
        <begin position="113"/>
        <end position="134"/>
    </location>
</feature>
<dbReference type="GO" id="GO:0006120">
    <property type="term" value="P:mitochondrial electron transport, NADH to ubiquinone"/>
    <property type="evidence" value="ECO:0007669"/>
    <property type="project" value="TreeGrafter"/>
</dbReference>
<evidence type="ECO:0000256" key="4">
    <source>
        <dbReference type="ARBA" id="ARBA00012944"/>
    </source>
</evidence>
<dbReference type="GO" id="GO:0005743">
    <property type="term" value="C:mitochondrial inner membrane"/>
    <property type="evidence" value="ECO:0007669"/>
    <property type="project" value="UniProtKB-SubCell"/>
</dbReference>
<comment type="catalytic activity">
    <reaction evidence="18">
        <text>a ubiquinone + NADH + 5 H(+)(in) = a ubiquinol + NAD(+) + 4 H(+)(out)</text>
        <dbReference type="Rhea" id="RHEA:29091"/>
        <dbReference type="Rhea" id="RHEA-COMP:9565"/>
        <dbReference type="Rhea" id="RHEA-COMP:9566"/>
        <dbReference type="ChEBI" id="CHEBI:15378"/>
        <dbReference type="ChEBI" id="CHEBI:16389"/>
        <dbReference type="ChEBI" id="CHEBI:17976"/>
        <dbReference type="ChEBI" id="CHEBI:57540"/>
        <dbReference type="ChEBI" id="CHEBI:57945"/>
        <dbReference type="EC" id="7.1.1.2"/>
    </reaction>
</comment>
<evidence type="ECO:0000256" key="13">
    <source>
        <dbReference type="ARBA" id="ARBA00023027"/>
    </source>
</evidence>
<evidence type="ECO:0000256" key="11">
    <source>
        <dbReference type="ARBA" id="ARBA00022982"/>
    </source>
</evidence>
<feature type="transmembrane region" description="Helical" evidence="19">
    <location>
        <begin position="304"/>
        <end position="323"/>
    </location>
</feature>
<evidence type="ECO:0000256" key="15">
    <source>
        <dbReference type="ARBA" id="ARBA00023128"/>
    </source>
</evidence>
<dbReference type="AlphaFoldDB" id="A0A1Z2RRY5"/>
<evidence type="ECO:0000256" key="5">
    <source>
        <dbReference type="ARBA" id="ARBA00021008"/>
    </source>
</evidence>
<feature type="transmembrane region" description="Helical" evidence="19">
    <location>
        <begin position="262"/>
        <end position="283"/>
    </location>
</feature>
<comment type="function">
    <text evidence="1">Core subunit of the mitochondrial membrane respiratory chain NADH dehydrogenase (Complex I) that is believed to belong to the minimal assembly required for catalysis. Complex I functions in the transfer of electrons from NADH to the respiratory chain. The immediate electron acceptor for the enzyme is believed to be ubiquinone.</text>
</comment>
<evidence type="ECO:0000256" key="2">
    <source>
        <dbReference type="ARBA" id="ARBA00004448"/>
    </source>
</evidence>
<feature type="transmembrane region" description="Helical" evidence="19">
    <location>
        <begin position="12"/>
        <end position="34"/>
    </location>
</feature>
<gene>
    <name evidence="21" type="primary">ND2</name>
</gene>
<accession>A0A1Z2RRY5</accession>
<evidence type="ECO:0000256" key="18">
    <source>
        <dbReference type="ARBA" id="ARBA00049551"/>
    </source>
</evidence>
<evidence type="ECO:0000256" key="8">
    <source>
        <dbReference type="ARBA" id="ARBA00022692"/>
    </source>
</evidence>
<proteinExistence type="inferred from homology"/>
<protein>
    <recommendedName>
        <fullName evidence="5">NADH-ubiquinone oxidoreductase chain 2</fullName>
        <ecNumber evidence="4">7.1.1.2</ecNumber>
    </recommendedName>
    <alternativeName>
        <fullName evidence="17">NADH dehydrogenase subunit 2</fullName>
    </alternativeName>
</protein>
<evidence type="ECO:0000256" key="14">
    <source>
        <dbReference type="ARBA" id="ARBA00023075"/>
    </source>
</evidence>
<evidence type="ECO:0000256" key="7">
    <source>
        <dbReference type="ARBA" id="ARBA00022660"/>
    </source>
</evidence>
<keyword evidence="8 19" id="KW-0812">Transmembrane</keyword>
<feature type="transmembrane region" description="Helical" evidence="19">
    <location>
        <begin position="141"/>
        <end position="162"/>
    </location>
</feature>